<reference evidence="3" key="1">
    <citation type="submission" date="2018-11" db="EMBL/GenBank/DDBJ databases">
        <title>Genome sequencing of a novel mesophilic and cellulolytic organism within the genus Hungateiclostridium.</title>
        <authorList>
            <person name="Rettenmaier R."/>
            <person name="Liebl W."/>
            <person name="Zverlov V."/>
        </authorList>
    </citation>
    <scope>NUCLEOTIDE SEQUENCE [LARGE SCALE GENOMIC DNA]</scope>
    <source>
        <strain evidence="3">N2K1</strain>
    </source>
</reference>
<dbReference type="SUPFAM" id="SSF53756">
    <property type="entry name" value="UDP-Glycosyltransferase/glycogen phosphorylase"/>
    <property type="match status" value="1"/>
</dbReference>
<dbReference type="EMBL" id="RLII01000001">
    <property type="protein sequence ID" value="RXE60713.1"/>
    <property type="molecule type" value="Genomic_DNA"/>
</dbReference>
<name>A0A4Q0I8I5_9FIRM</name>
<evidence type="ECO:0000313" key="2">
    <source>
        <dbReference type="EMBL" id="RXE60713.1"/>
    </source>
</evidence>
<dbReference type="PANTHER" id="PTHR21015">
    <property type="entry name" value="UDP-N-ACETYLGLUCOSAMINE--N-ACETYLMURAMYL-(PENTAPEPTIDE) PYROPHOSPHORYL-UNDECAPRENOL N-ACETYLGLUCOSAMINE TRANSFERASE 1"/>
    <property type="match status" value="1"/>
</dbReference>
<dbReference type="Gene3D" id="3.40.50.2000">
    <property type="entry name" value="Glycogen Phosphorylase B"/>
    <property type="match status" value="2"/>
</dbReference>
<dbReference type="AlphaFoldDB" id="A0A4Q0I8I5"/>
<dbReference type="RefSeq" id="WP_069194541.1">
    <property type="nucleotide sequence ID" value="NZ_RLII01000001.1"/>
</dbReference>
<dbReference type="Proteomes" id="UP000289166">
    <property type="component" value="Unassembled WGS sequence"/>
</dbReference>
<organism evidence="2 3">
    <name type="scientific">Acetivibrio mesophilus</name>
    <dbReference type="NCBI Taxonomy" id="2487273"/>
    <lineage>
        <taxon>Bacteria</taxon>
        <taxon>Bacillati</taxon>
        <taxon>Bacillota</taxon>
        <taxon>Clostridia</taxon>
        <taxon>Eubacteriales</taxon>
        <taxon>Oscillospiraceae</taxon>
        <taxon>Acetivibrio</taxon>
    </lineage>
</organism>
<protein>
    <recommendedName>
        <fullName evidence="1">Erythromycin biosynthesis protein CIII-like C-terminal domain-containing protein</fullName>
    </recommendedName>
</protein>
<evidence type="ECO:0000259" key="1">
    <source>
        <dbReference type="Pfam" id="PF06722"/>
    </source>
</evidence>
<sequence>MNRKTRVMILPSPPNSGSIGSVTKSIGIAHELVKHNCEVAFVLGGKISELVHANGFKVYPYPVPVPTGGSVVINGLIDFIEWTGMANEDFAKESIIYELEAIKDFKPDVIFSEARPSASISAQIAGIPTVMIASWPCNPQNPANSRCSEECIETYNRQLRRYGLTEISNVTELFYMRANVKLAPTLPELEPEMQNIEGIKFVGYILDLANEKPLPVWYKDWVDLPQIFIYLSVGALSPALYMDVIINTFKDMPFRVICGCGFHYNIDKLPESPKNIKFERYVPTAAIMDKTVLTIFHGGQDTMLTTLLYGVPSITIPGQHYERDYNSAKLESLGASVKLPVHAFRPNRLKKAISDVLNGDHKLVCEKLSQRLKSYGGTKECVKVILDTAKLK</sequence>
<proteinExistence type="predicted"/>
<dbReference type="Pfam" id="PF06722">
    <property type="entry name" value="EryCIII-like_C"/>
    <property type="match status" value="1"/>
</dbReference>
<feature type="domain" description="Erythromycin biosynthesis protein CIII-like C-terminal" evidence="1">
    <location>
        <begin position="269"/>
        <end position="373"/>
    </location>
</feature>
<keyword evidence="3" id="KW-1185">Reference proteome</keyword>
<dbReference type="GO" id="GO:0016757">
    <property type="term" value="F:glycosyltransferase activity"/>
    <property type="evidence" value="ECO:0007669"/>
    <property type="project" value="TreeGrafter"/>
</dbReference>
<gene>
    <name evidence="2" type="ORF">EFD62_01985</name>
</gene>
<dbReference type="InterPro" id="IPR010610">
    <property type="entry name" value="EryCIII-like_C"/>
</dbReference>
<dbReference type="PANTHER" id="PTHR21015:SF22">
    <property type="entry name" value="GLYCOSYLTRANSFERASE"/>
    <property type="match status" value="1"/>
</dbReference>
<evidence type="ECO:0000313" key="3">
    <source>
        <dbReference type="Proteomes" id="UP000289166"/>
    </source>
</evidence>
<comment type="caution">
    <text evidence="2">The sequence shown here is derived from an EMBL/GenBank/DDBJ whole genome shotgun (WGS) entry which is preliminary data.</text>
</comment>
<dbReference type="OrthoDB" id="6620093at2"/>
<accession>A0A4Q0I8I5</accession>